<dbReference type="InterPro" id="IPR036322">
    <property type="entry name" value="WD40_repeat_dom_sf"/>
</dbReference>
<comment type="subcellular location">
    <subcellularLocation>
        <location evidence="1">Cytoplasm</location>
    </subcellularLocation>
</comment>
<dbReference type="CDD" id="cd06143">
    <property type="entry name" value="PAN2_exo"/>
    <property type="match status" value="1"/>
</dbReference>
<evidence type="ECO:0000256" key="4">
    <source>
        <dbReference type="ARBA" id="ARBA00022664"/>
    </source>
</evidence>
<dbReference type="GO" id="GO:0046872">
    <property type="term" value="F:metal ion binding"/>
    <property type="evidence" value="ECO:0007669"/>
    <property type="project" value="UniProtKB-KW"/>
</dbReference>
<dbReference type="InterPro" id="IPR036397">
    <property type="entry name" value="RNaseH_sf"/>
</dbReference>
<accession>A0A4Q2DGB0</accession>
<dbReference type="Pfam" id="PF20770">
    <property type="entry name" value="PAN2_N"/>
    <property type="match status" value="1"/>
</dbReference>
<keyword evidence="7" id="KW-0378">Hydrolase</keyword>
<dbReference type="InterPro" id="IPR038765">
    <property type="entry name" value="Papain-like_cys_pep_sf"/>
</dbReference>
<evidence type="ECO:0000256" key="7">
    <source>
        <dbReference type="ARBA" id="ARBA00022801"/>
    </source>
</evidence>
<dbReference type="InterPro" id="IPR013520">
    <property type="entry name" value="Ribonucl_H"/>
</dbReference>
<dbReference type="Gene3D" id="2.130.10.10">
    <property type="entry name" value="YVTN repeat-like/Quinoprotein amine dehydrogenase"/>
    <property type="match status" value="1"/>
</dbReference>
<name>A0A4Q2DGB0_9AGAR</name>
<dbReference type="STRING" id="2316362.A0A4Q2DGB0"/>
<comment type="caution">
    <text evidence="10">The sequence shown here is derived from an EMBL/GenBank/DDBJ whole genome shotgun (WGS) entry which is preliminary data.</text>
</comment>
<keyword evidence="11" id="KW-1185">Reference proteome</keyword>
<reference evidence="10 11" key="1">
    <citation type="submission" date="2019-01" db="EMBL/GenBank/DDBJ databases">
        <title>Draft genome sequence of Psathyrella aberdarensis IHI B618.</title>
        <authorList>
            <person name="Buettner E."/>
            <person name="Kellner H."/>
        </authorList>
    </citation>
    <scope>NUCLEOTIDE SEQUENCE [LARGE SCALE GENOMIC DNA]</scope>
    <source>
        <strain evidence="10 11">IHI B618</strain>
    </source>
</reference>
<dbReference type="Proteomes" id="UP000290288">
    <property type="component" value="Unassembled WGS sequence"/>
</dbReference>
<dbReference type="GO" id="GO:0000932">
    <property type="term" value="C:P-body"/>
    <property type="evidence" value="ECO:0007669"/>
    <property type="project" value="TreeGrafter"/>
</dbReference>
<dbReference type="PANTHER" id="PTHR15728:SF0">
    <property type="entry name" value="PAN2-PAN3 DEADENYLATION COMPLEX CATALYTIC SUBUNIT PAN2"/>
    <property type="match status" value="1"/>
</dbReference>
<dbReference type="SUPFAM" id="SSF50978">
    <property type="entry name" value="WD40 repeat-like"/>
    <property type="match status" value="1"/>
</dbReference>
<dbReference type="FunFam" id="3.30.420.10:FF:000028">
    <property type="entry name" value="PAN2-PAN3 deadenylation complex catalytic subunit PAN2"/>
    <property type="match status" value="1"/>
</dbReference>
<keyword evidence="4" id="KW-0507">mRNA processing</keyword>
<dbReference type="GO" id="GO:0004535">
    <property type="term" value="F:poly(A)-specific ribonuclease activity"/>
    <property type="evidence" value="ECO:0007669"/>
    <property type="project" value="TreeGrafter"/>
</dbReference>
<evidence type="ECO:0000256" key="6">
    <source>
        <dbReference type="ARBA" id="ARBA00022723"/>
    </source>
</evidence>
<dbReference type="SMART" id="SM00479">
    <property type="entry name" value="EXOIII"/>
    <property type="match status" value="1"/>
</dbReference>
<dbReference type="PROSITE" id="PS50235">
    <property type="entry name" value="USP_3"/>
    <property type="match status" value="1"/>
</dbReference>
<dbReference type="InterPro" id="IPR048841">
    <property type="entry name" value="PAN2_N"/>
</dbReference>
<dbReference type="EMBL" id="SDEE01000235">
    <property type="protein sequence ID" value="RXW18870.1"/>
    <property type="molecule type" value="Genomic_DNA"/>
</dbReference>
<dbReference type="GO" id="GO:0006397">
    <property type="term" value="P:mRNA processing"/>
    <property type="evidence" value="ECO:0007669"/>
    <property type="project" value="UniProtKB-KW"/>
</dbReference>
<dbReference type="Pfam" id="PF00929">
    <property type="entry name" value="RNase_T"/>
    <property type="match status" value="1"/>
</dbReference>
<keyword evidence="8" id="KW-0269">Exonuclease</keyword>
<keyword evidence="6" id="KW-0479">Metal-binding</keyword>
<dbReference type="InterPro" id="IPR012337">
    <property type="entry name" value="RNaseH-like_sf"/>
</dbReference>
<dbReference type="GO" id="GO:0000289">
    <property type="term" value="P:nuclear-transcribed mRNA poly(A) tail shortening"/>
    <property type="evidence" value="ECO:0007669"/>
    <property type="project" value="TreeGrafter"/>
</dbReference>
<dbReference type="PANTHER" id="PTHR15728">
    <property type="entry name" value="DEADENYLATION COMPLEX CATALYTIC SUBUNIT PAN2"/>
    <property type="match status" value="1"/>
</dbReference>
<feature type="domain" description="USP" evidence="9">
    <location>
        <begin position="265"/>
        <end position="581"/>
    </location>
</feature>
<keyword evidence="2" id="KW-0963">Cytoplasm</keyword>
<dbReference type="InterPro" id="IPR015943">
    <property type="entry name" value="WD40/YVTN_repeat-like_dom_sf"/>
</dbReference>
<dbReference type="Pfam" id="PF13423">
    <property type="entry name" value="UCH_1"/>
    <property type="match status" value="1"/>
</dbReference>
<proteinExistence type="predicted"/>
<evidence type="ECO:0000313" key="11">
    <source>
        <dbReference type="Proteomes" id="UP000290288"/>
    </source>
</evidence>
<protein>
    <recommendedName>
        <fullName evidence="9">USP domain-containing protein</fullName>
    </recommendedName>
</protein>
<dbReference type="GO" id="GO:0031251">
    <property type="term" value="C:PAN complex"/>
    <property type="evidence" value="ECO:0007669"/>
    <property type="project" value="TreeGrafter"/>
</dbReference>
<dbReference type="InterPro" id="IPR050785">
    <property type="entry name" value="PAN2-PAN3_catalytic_subunit"/>
</dbReference>
<dbReference type="SUPFAM" id="SSF53098">
    <property type="entry name" value="Ribonuclease H-like"/>
    <property type="match status" value="1"/>
</dbReference>
<organism evidence="10 11">
    <name type="scientific">Candolleomyces aberdarensis</name>
    <dbReference type="NCBI Taxonomy" id="2316362"/>
    <lineage>
        <taxon>Eukaryota</taxon>
        <taxon>Fungi</taxon>
        <taxon>Dikarya</taxon>
        <taxon>Basidiomycota</taxon>
        <taxon>Agaricomycotina</taxon>
        <taxon>Agaricomycetes</taxon>
        <taxon>Agaricomycetidae</taxon>
        <taxon>Agaricales</taxon>
        <taxon>Agaricineae</taxon>
        <taxon>Psathyrellaceae</taxon>
        <taxon>Candolleomyces</taxon>
    </lineage>
</organism>
<evidence type="ECO:0000256" key="5">
    <source>
        <dbReference type="ARBA" id="ARBA00022722"/>
    </source>
</evidence>
<sequence length="757" mass="85475">MFRQSRPYPDPLVKVYDLRTMRALPPIPFPSGPAFIHVLPKRTSSIVVTSLQGLVNVVDASDPSAPGEFHQLDMTSYLTSLSVSPTGTYIASGDAEGVIHLLSQAPEDSSLPLNGFDGQPIPWADHTEPMPDIEWTDSTPLNSIGMPHYDSPLLSAWSPVVASTPYYPPPARIPPQVLSSMKMNDNIAYAPLPKELRGHRNLIPVGPKKDVARFRSGKPRKEPTNDRPSFESMEIPKFYRRVEIEYSKFGVEDFDFGFYNQTSYSGLETHILNSYTNALVQSLHYIHPIRHLAKSHITTDCPSEHCLLCELGFVSRMLEDAKAQGSNAIELVDYGRENAEVDYAQKIQTFHRFLIDHLTSEGNSFPNNPRIMDRNGEDNQEPLAAAPITQLLGVDAKNVIVCQSCKAVREKENMTHIIDLTYPRKGGTESSGNDFASILQNSLLRTMTHKATCQTCKHFSTFSSRRAIASEDLPPFLALNTSVFNEENQDFWLDSRNQTFLPARVQIHGQSAEDIDSVGTLYLTKLHRNRDHSATRHELLREDELPNPGTLVAIDAEFVSMQQEETEFRSDGTKKVIRPARLSLARVSVLRGDGPQQGVPFIDDHIHTSETIVDYLTEFSGIKLGDLDPVYSRYTLTPLKVVYKKLRALVDLEALFHFLGVCCPSDIVRQDIFVPPEQVIDTVDLYFVKARQRRLSLRFLSWFVLKQHIQTDNHDSIEDARSALDLYYAYQDLESQGLFDQKLDEIYKEGRQYVSIF</sequence>
<evidence type="ECO:0000256" key="8">
    <source>
        <dbReference type="ARBA" id="ARBA00022839"/>
    </source>
</evidence>
<dbReference type="AlphaFoldDB" id="A0A4Q2DGB0"/>
<evidence type="ECO:0000256" key="2">
    <source>
        <dbReference type="ARBA" id="ARBA00022490"/>
    </source>
</evidence>
<dbReference type="InterPro" id="IPR028881">
    <property type="entry name" value="PAN2_UCH_dom"/>
</dbReference>
<dbReference type="Gene3D" id="3.90.70.10">
    <property type="entry name" value="Cysteine proteinases"/>
    <property type="match status" value="1"/>
</dbReference>
<dbReference type="InterPro" id="IPR028889">
    <property type="entry name" value="USP"/>
</dbReference>
<gene>
    <name evidence="10" type="ORF">EST38_g6971</name>
</gene>
<evidence type="ECO:0000256" key="1">
    <source>
        <dbReference type="ARBA" id="ARBA00004496"/>
    </source>
</evidence>
<keyword evidence="3" id="KW-0853">WD repeat</keyword>
<evidence type="ECO:0000259" key="9">
    <source>
        <dbReference type="PROSITE" id="PS50235"/>
    </source>
</evidence>
<dbReference type="GO" id="GO:0003676">
    <property type="term" value="F:nucleic acid binding"/>
    <property type="evidence" value="ECO:0007669"/>
    <property type="project" value="InterPro"/>
</dbReference>
<keyword evidence="5" id="KW-0540">Nuclease</keyword>
<dbReference type="SUPFAM" id="SSF54001">
    <property type="entry name" value="Cysteine proteinases"/>
    <property type="match status" value="1"/>
</dbReference>
<evidence type="ECO:0000256" key="3">
    <source>
        <dbReference type="ARBA" id="ARBA00022574"/>
    </source>
</evidence>
<dbReference type="OrthoDB" id="16516at2759"/>
<dbReference type="Gene3D" id="3.30.420.10">
    <property type="entry name" value="Ribonuclease H-like superfamily/Ribonuclease H"/>
    <property type="match status" value="1"/>
</dbReference>
<evidence type="ECO:0000313" key="10">
    <source>
        <dbReference type="EMBL" id="RXW18870.1"/>
    </source>
</evidence>